<evidence type="ECO:0000256" key="2">
    <source>
        <dbReference type="ARBA" id="ARBA00022670"/>
    </source>
</evidence>
<dbReference type="PRINTS" id="PR00704">
    <property type="entry name" value="CALPAIN"/>
</dbReference>
<dbReference type="InParanoid" id="A0A6P7Y3T2"/>
<evidence type="ECO:0000256" key="1">
    <source>
        <dbReference type="ARBA" id="ARBA00007623"/>
    </source>
</evidence>
<organism evidence="9 10">
    <name type="scientific">Microcaecilia unicolor</name>
    <dbReference type="NCBI Taxonomy" id="1415580"/>
    <lineage>
        <taxon>Eukaryota</taxon>
        <taxon>Metazoa</taxon>
        <taxon>Chordata</taxon>
        <taxon>Craniata</taxon>
        <taxon>Vertebrata</taxon>
        <taxon>Euteleostomi</taxon>
        <taxon>Amphibia</taxon>
        <taxon>Gymnophiona</taxon>
        <taxon>Siphonopidae</taxon>
        <taxon>Microcaecilia</taxon>
    </lineage>
</organism>
<dbReference type="SUPFAM" id="SSF116846">
    <property type="entry name" value="MIT domain"/>
    <property type="match status" value="2"/>
</dbReference>
<feature type="active site" evidence="5 6">
    <location>
        <position position="459"/>
    </location>
</feature>
<keyword evidence="3 6" id="KW-0378">Hydrolase</keyword>
<dbReference type="Gene3D" id="2.60.120.380">
    <property type="match status" value="2"/>
</dbReference>
<dbReference type="InterPro" id="IPR001300">
    <property type="entry name" value="Peptidase_C2_calpain_cat"/>
</dbReference>
<dbReference type="CDD" id="cd00044">
    <property type="entry name" value="CysPc"/>
    <property type="match status" value="1"/>
</dbReference>
<feature type="active site" evidence="5 6">
    <location>
        <position position="291"/>
    </location>
</feature>
<dbReference type="Pfam" id="PF01067">
    <property type="entry name" value="Calpain_III"/>
    <property type="match status" value="1"/>
</dbReference>
<feature type="domain" description="Calpain catalytic" evidence="8">
    <location>
        <begin position="262"/>
        <end position="541"/>
    </location>
</feature>
<feature type="active site" evidence="5 6">
    <location>
        <position position="479"/>
    </location>
</feature>
<evidence type="ECO:0000256" key="4">
    <source>
        <dbReference type="ARBA" id="ARBA00022807"/>
    </source>
</evidence>
<evidence type="ECO:0000313" key="10">
    <source>
        <dbReference type="RefSeq" id="XP_030062172.1"/>
    </source>
</evidence>
<dbReference type="PROSITE" id="PS50203">
    <property type="entry name" value="CALPAIN_CAT"/>
    <property type="match status" value="1"/>
</dbReference>
<comment type="similarity">
    <text evidence="1">Belongs to the peptidase C2 family.</text>
</comment>
<dbReference type="GO" id="GO:0004198">
    <property type="term" value="F:calcium-dependent cysteine-type endopeptidase activity"/>
    <property type="evidence" value="ECO:0007669"/>
    <property type="project" value="InterPro"/>
</dbReference>
<protein>
    <submittedName>
        <fullName evidence="10">Calpain-7</fullName>
    </submittedName>
</protein>
<reference evidence="10" key="1">
    <citation type="submission" date="2025-08" db="UniProtKB">
        <authorList>
            <consortium name="RefSeq"/>
        </authorList>
    </citation>
    <scope>IDENTIFICATION</scope>
</reference>
<feature type="compositionally biased region" description="Basic and acidic residues" evidence="7">
    <location>
        <begin position="148"/>
        <end position="164"/>
    </location>
</feature>
<dbReference type="CTD" id="23473"/>
<dbReference type="Gene3D" id="1.20.58.80">
    <property type="entry name" value="Phosphotransferase system, lactose/cellobiose-type IIA subunit"/>
    <property type="match status" value="2"/>
</dbReference>
<sequence>MDSSVLEVDAVKFARLAVENDQSGRYEEAVFYYKEASQALIYAVMAGSKLEDVHGKINEYLERVQALYTAVKSQNSAPLKSKQQLDLERAHFLVTQAFDEDDKGNAEEAVELYTEAVELCLKTSNETSDQTLQMKLKQLARQALERAESLKDSVSKPSSKDKLPAAKPSQPVRTYFPLGPDFTLNDKTQPVRTVQTNHETAREKYSAEEIEVLRKTSKINGIEYVPFMSVDLRERFAFPMPFSDKFGKLALSPKQKAIFSRWVRPDDITNNPTMIYTVSSFSIKQTIVSDCSFVASLAISAAYERRFNKKLITSIIYPQNKKGEPEYNPCGKYMVKLHINGVPRKVIIDDYLPVDHNGELLCSYSTNKNELWVSLIEKAYMKVMGGYDFPGSNSNIDLHALTGWIPERIAMHSDNQAFDKQNIFRMLHNRFHNGDALITTATGVMTEEEGEKWGLVPTHAYAVLDIREYKGLRFFQLKNPWSHLRWKGRYSEKDQKNWTPELQKYLNFDPRTAQKIDNGIFWIVWEDLCQYYDVIYLSWSPSLFKESTCVHSTWDAKQGPVKDAYSLANNPQYKLEVQCPAGGAAVWILLSRHITDKDDFARNREFITMVVYKTDGKKVFYPSDPPPYIDGIRINSPHYLTKMKLTSPGTHTFTLVVSQYEKQNTIHYTIRVYSACKFTLSKIPTPYVVHRRVNGQWKGQSAGGCGNFRESYKKNPIYQFQLDRAGPLLIELRGPRQYSVGIEVITVSVVGDPGPSGFQKKSSGDYRCGFCYLELESVPAGVYNVIPSTFLPEQEGPFFLDFNSAIPIKTSQLQ</sequence>
<dbReference type="SMART" id="SM00230">
    <property type="entry name" value="CysPc"/>
    <property type="match status" value="1"/>
</dbReference>
<dbReference type="FunCoup" id="A0A6P7Y3T2">
    <property type="interactions" value="2239"/>
</dbReference>
<dbReference type="Pfam" id="PF00648">
    <property type="entry name" value="Peptidase_C2"/>
    <property type="match status" value="1"/>
</dbReference>
<accession>A0A6P7Y3T2</accession>
<dbReference type="InterPro" id="IPR036181">
    <property type="entry name" value="MIT_dom_sf"/>
</dbReference>
<dbReference type="PANTHER" id="PTHR46143:SF1">
    <property type="entry name" value="CALPAIN-7"/>
    <property type="match status" value="1"/>
</dbReference>
<dbReference type="KEGG" id="muo:115472159"/>
<keyword evidence="2 6" id="KW-0645">Protease</keyword>
<dbReference type="InterPro" id="IPR051297">
    <property type="entry name" value="PalB/RIM13"/>
</dbReference>
<gene>
    <name evidence="10" type="primary">CAPN7</name>
</gene>
<keyword evidence="4 6" id="KW-0788">Thiol protease</keyword>
<evidence type="ECO:0000256" key="7">
    <source>
        <dbReference type="SAM" id="MobiDB-lite"/>
    </source>
</evidence>
<dbReference type="AlphaFoldDB" id="A0A6P7Y3T2"/>
<dbReference type="GO" id="GO:0006508">
    <property type="term" value="P:proteolysis"/>
    <property type="evidence" value="ECO:0007669"/>
    <property type="project" value="UniProtKB-KW"/>
</dbReference>
<dbReference type="PANTHER" id="PTHR46143">
    <property type="entry name" value="CALPAIN-7"/>
    <property type="match status" value="1"/>
</dbReference>
<keyword evidence="9" id="KW-1185">Reference proteome</keyword>
<proteinExistence type="inferred from homology"/>
<dbReference type="SUPFAM" id="SSF49758">
    <property type="entry name" value="Calpain large subunit, middle domain (domain III)"/>
    <property type="match status" value="2"/>
</dbReference>
<evidence type="ECO:0000256" key="6">
    <source>
        <dbReference type="PROSITE-ProRule" id="PRU00239"/>
    </source>
</evidence>
<dbReference type="InterPro" id="IPR022682">
    <property type="entry name" value="Calpain_domain_III"/>
</dbReference>
<evidence type="ECO:0000256" key="5">
    <source>
        <dbReference type="PIRSR" id="PIRSR622684-1"/>
    </source>
</evidence>
<evidence type="ECO:0000256" key="3">
    <source>
        <dbReference type="ARBA" id="ARBA00022801"/>
    </source>
</evidence>
<dbReference type="Proteomes" id="UP000515156">
    <property type="component" value="Chromosome 1"/>
</dbReference>
<evidence type="ECO:0000313" key="9">
    <source>
        <dbReference type="Proteomes" id="UP000515156"/>
    </source>
</evidence>
<dbReference type="Pfam" id="PF04212">
    <property type="entry name" value="MIT"/>
    <property type="match status" value="2"/>
</dbReference>
<evidence type="ECO:0000259" key="8">
    <source>
        <dbReference type="PROSITE" id="PS50203"/>
    </source>
</evidence>
<dbReference type="RefSeq" id="XP_030062172.1">
    <property type="nucleotide sequence ID" value="XM_030206312.1"/>
</dbReference>
<dbReference type="GeneID" id="115472159"/>
<dbReference type="SMART" id="SM00720">
    <property type="entry name" value="calpain_III"/>
    <property type="match status" value="1"/>
</dbReference>
<dbReference type="InterPro" id="IPR038765">
    <property type="entry name" value="Papain-like_cys_pep_sf"/>
</dbReference>
<dbReference type="SMART" id="SM00745">
    <property type="entry name" value="MIT"/>
    <property type="match status" value="2"/>
</dbReference>
<dbReference type="OrthoDB" id="167576at2759"/>
<dbReference type="InterPro" id="IPR007330">
    <property type="entry name" value="MIT_dom"/>
</dbReference>
<name>A0A6P7Y3T2_9AMPH</name>
<dbReference type="Gene3D" id="3.90.70.10">
    <property type="entry name" value="Cysteine proteinases"/>
    <property type="match status" value="1"/>
</dbReference>
<dbReference type="SUPFAM" id="SSF54001">
    <property type="entry name" value="Cysteine proteinases"/>
    <property type="match status" value="1"/>
</dbReference>
<dbReference type="InterPro" id="IPR022683">
    <property type="entry name" value="Calpain_III"/>
</dbReference>
<dbReference type="InterPro" id="IPR022684">
    <property type="entry name" value="Calpain_cysteine_protease"/>
</dbReference>
<feature type="region of interest" description="Disordered" evidence="7">
    <location>
        <begin position="148"/>
        <end position="170"/>
    </location>
</feature>
<dbReference type="InterPro" id="IPR036213">
    <property type="entry name" value="Calpain_III_sf"/>
</dbReference>